<name>A0A6J5M6K6_9CAUD</name>
<dbReference type="EMBL" id="LR796370">
    <property type="protein sequence ID" value="CAB4140710.1"/>
    <property type="molecule type" value="Genomic_DNA"/>
</dbReference>
<evidence type="ECO:0000313" key="2">
    <source>
        <dbReference type="EMBL" id="CAB4155422.1"/>
    </source>
</evidence>
<proteinExistence type="predicted"/>
<gene>
    <name evidence="3" type="ORF">UFOVP1449_8</name>
    <name evidence="1" type="ORF">UFOVP400_55</name>
    <name evidence="2" type="ORF">UFOVP669_7</name>
</gene>
<reference evidence="1" key="1">
    <citation type="submission" date="2020-04" db="EMBL/GenBank/DDBJ databases">
        <authorList>
            <person name="Chiriac C."/>
            <person name="Salcher M."/>
            <person name="Ghai R."/>
            <person name="Kavagutti S V."/>
        </authorList>
    </citation>
    <scope>NUCLEOTIDE SEQUENCE</scope>
</reference>
<evidence type="ECO:0000313" key="3">
    <source>
        <dbReference type="EMBL" id="CAB4213373.1"/>
    </source>
</evidence>
<sequence>MPEFYATEVSGLDSIPSTKSNGAFHNARLRRFRATIPYAGQAAGDTVVLADVPPGYAFAYGVLTATATAGASATIAIGIAGAAGKYRTAAVFTAANTPTMFGNGAAADDAALTARERVIATIAVAALPSSADFLVVDLYYSGP</sequence>
<dbReference type="EMBL" id="LR796626">
    <property type="protein sequence ID" value="CAB4155422.1"/>
    <property type="molecule type" value="Genomic_DNA"/>
</dbReference>
<accession>A0A6J5M6K6</accession>
<evidence type="ECO:0000313" key="1">
    <source>
        <dbReference type="EMBL" id="CAB4140710.1"/>
    </source>
</evidence>
<organism evidence="1">
    <name type="scientific">uncultured Caudovirales phage</name>
    <dbReference type="NCBI Taxonomy" id="2100421"/>
    <lineage>
        <taxon>Viruses</taxon>
        <taxon>Duplodnaviria</taxon>
        <taxon>Heunggongvirae</taxon>
        <taxon>Uroviricota</taxon>
        <taxon>Caudoviricetes</taxon>
        <taxon>Peduoviridae</taxon>
        <taxon>Maltschvirus</taxon>
        <taxon>Maltschvirus maltsch</taxon>
    </lineage>
</organism>
<dbReference type="EMBL" id="LR797399">
    <property type="protein sequence ID" value="CAB4213373.1"/>
    <property type="molecule type" value="Genomic_DNA"/>
</dbReference>
<protein>
    <submittedName>
        <fullName evidence="1">Uncharacterized protein</fullName>
    </submittedName>
</protein>